<dbReference type="AlphaFoldDB" id="A0A381NEI7"/>
<name>A0A381NEI7_9ZZZZ</name>
<dbReference type="PROSITE" id="PS50005">
    <property type="entry name" value="TPR"/>
    <property type="match status" value="6"/>
</dbReference>
<dbReference type="InterPro" id="IPR050498">
    <property type="entry name" value="Ycf3"/>
</dbReference>
<evidence type="ECO:0000256" key="1">
    <source>
        <dbReference type="ARBA" id="ARBA00022737"/>
    </source>
</evidence>
<dbReference type="PANTHER" id="PTHR44858:SF1">
    <property type="entry name" value="UDP-N-ACETYLGLUCOSAMINE--PEPTIDE N-ACETYLGLUCOSAMINYLTRANSFERASE SPINDLY-RELATED"/>
    <property type="match status" value="1"/>
</dbReference>
<sequence length="369" mass="42093">MSLDVRDFDLALAYVDSAESFIPDLAFTHFMRGLIYDELNRLEDAQASYDKALSIDPNFKDAWYRLGNNALAREQYSKAVEYFQKERSLYPRSEVLIKLGIAYANVYKPDSSQVVLLEAIRMDSLASEAYMLFGKLLKDNGEIEKAERYMSLAIELDPSNLDYQLTLGALLFNLGQIERAISYLESAIKVNKWDYSAHYNLGRALIRLGQQSEGEKYLATADTLQMVSARIGFLKTNLRSKPDNLSDWIKLGYTLQSVENLEEAYQVFKIVQFLNPEDLAVRENIAYLSLARRDTVGAIREYQKILKQDSTRANTWFNVGVVYGSLGKLEAAKNAWQKTLEYNPNDTTAAKLIERLSKIDLLSIFEPLQ</sequence>
<dbReference type="InterPro" id="IPR019734">
    <property type="entry name" value="TPR_rpt"/>
</dbReference>
<dbReference type="Pfam" id="PF00515">
    <property type="entry name" value="TPR_1"/>
    <property type="match status" value="1"/>
</dbReference>
<keyword evidence="2" id="KW-0802">TPR repeat</keyword>
<dbReference type="SMART" id="SM00028">
    <property type="entry name" value="TPR"/>
    <property type="match status" value="7"/>
</dbReference>
<reference evidence="3" key="1">
    <citation type="submission" date="2018-05" db="EMBL/GenBank/DDBJ databases">
        <authorList>
            <person name="Lanie J.A."/>
            <person name="Ng W.-L."/>
            <person name="Kazmierczak K.M."/>
            <person name="Andrzejewski T.M."/>
            <person name="Davidsen T.M."/>
            <person name="Wayne K.J."/>
            <person name="Tettelin H."/>
            <person name="Glass J.I."/>
            <person name="Rusch D."/>
            <person name="Podicherti R."/>
            <person name="Tsui H.-C.T."/>
            <person name="Winkler M.E."/>
        </authorList>
    </citation>
    <scope>NUCLEOTIDE SEQUENCE</scope>
</reference>
<gene>
    <name evidence="3" type="ORF">METZ01_LOCUS5850</name>
</gene>
<dbReference type="Pfam" id="PF13181">
    <property type="entry name" value="TPR_8"/>
    <property type="match status" value="1"/>
</dbReference>
<proteinExistence type="predicted"/>
<evidence type="ECO:0000256" key="2">
    <source>
        <dbReference type="ARBA" id="ARBA00022803"/>
    </source>
</evidence>
<organism evidence="3">
    <name type="scientific">marine metagenome</name>
    <dbReference type="NCBI Taxonomy" id="408172"/>
    <lineage>
        <taxon>unclassified sequences</taxon>
        <taxon>metagenomes</taxon>
        <taxon>ecological metagenomes</taxon>
    </lineage>
</organism>
<accession>A0A381NEI7</accession>
<dbReference type="InterPro" id="IPR011990">
    <property type="entry name" value="TPR-like_helical_dom_sf"/>
</dbReference>
<dbReference type="SUPFAM" id="SSF48452">
    <property type="entry name" value="TPR-like"/>
    <property type="match status" value="2"/>
</dbReference>
<keyword evidence="1" id="KW-0677">Repeat</keyword>
<dbReference type="PANTHER" id="PTHR44858">
    <property type="entry name" value="TETRATRICOPEPTIDE REPEAT PROTEIN 6"/>
    <property type="match status" value="1"/>
</dbReference>
<protein>
    <submittedName>
        <fullName evidence="3">Uncharacterized protein</fullName>
    </submittedName>
</protein>
<evidence type="ECO:0000313" key="3">
    <source>
        <dbReference type="EMBL" id="SUZ52996.1"/>
    </source>
</evidence>
<dbReference type="Pfam" id="PF12895">
    <property type="entry name" value="ANAPC3"/>
    <property type="match status" value="1"/>
</dbReference>
<dbReference type="PROSITE" id="PS50293">
    <property type="entry name" value="TPR_REGION"/>
    <property type="match status" value="1"/>
</dbReference>
<dbReference type="Gene3D" id="1.25.40.10">
    <property type="entry name" value="Tetratricopeptide repeat domain"/>
    <property type="match status" value="3"/>
</dbReference>
<dbReference type="EMBL" id="UINC01000308">
    <property type="protein sequence ID" value="SUZ52996.1"/>
    <property type="molecule type" value="Genomic_DNA"/>
</dbReference>
<dbReference type="Pfam" id="PF13174">
    <property type="entry name" value="TPR_6"/>
    <property type="match status" value="1"/>
</dbReference>